<keyword evidence="4" id="KW-1185">Reference proteome</keyword>
<accession>A0AAE0WUB2</accession>
<feature type="region of interest" description="Disordered" evidence="1">
    <location>
        <begin position="1"/>
        <end position="21"/>
    </location>
</feature>
<keyword evidence="2" id="KW-1133">Transmembrane helix</keyword>
<organism evidence="3 4">
    <name type="scientific">Recurvomyces mirabilis</name>
    <dbReference type="NCBI Taxonomy" id="574656"/>
    <lineage>
        <taxon>Eukaryota</taxon>
        <taxon>Fungi</taxon>
        <taxon>Dikarya</taxon>
        <taxon>Ascomycota</taxon>
        <taxon>Pezizomycotina</taxon>
        <taxon>Dothideomycetes</taxon>
        <taxon>Dothideomycetidae</taxon>
        <taxon>Mycosphaerellales</taxon>
        <taxon>Teratosphaeriaceae</taxon>
        <taxon>Recurvomyces</taxon>
    </lineage>
</organism>
<reference evidence="3" key="1">
    <citation type="submission" date="2023-07" db="EMBL/GenBank/DDBJ databases">
        <title>Black Yeasts Isolated from many extreme environments.</title>
        <authorList>
            <person name="Coleine C."/>
            <person name="Stajich J.E."/>
            <person name="Selbmann L."/>
        </authorList>
    </citation>
    <scope>NUCLEOTIDE SEQUENCE</scope>
    <source>
        <strain evidence="3">CCFEE 5485</strain>
    </source>
</reference>
<dbReference type="Proteomes" id="UP001274830">
    <property type="component" value="Unassembled WGS sequence"/>
</dbReference>
<protein>
    <submittedName>
        <fullName evidence="3">Uncharacterized protein</fullName>
    </submittedName>
</protein>
<evidence type="ECO:0000313" key="3">
    <source>
        <dbReference type="EMBL" id="KAK3677938.1"/>
    </source>
</evidence>
<proteinExistence type="predicted"/>
<dbReference type="AlphaFoldDB" id="A0AAE0WUB2"/>
<feature type="compositionally biased region" description="Basic and acidic residues" evidence="1">
    <location>
        <begin position="130"/>
        <end position="167"/>
    </location>
</feature>
<evidence type="ECO:0000256" key="2">
    <source>
        <dbReference type="SAM" id="Phobius"/>
    </source>
</evidence>
<name>A0AAE0WUB2_9PEZI</name>
<sequence length="167" mass="17869">MTSNTAALQPTVDAPHPGRETSSLAKAQNTIKYLVDPKTGPQPKQLRTRALLRSLRYFTIFAFWRLVRYAKYALVGAAVAAISGTAIGSVMSGAALFIAPTGILGGAGVGVLWAVGRFGWKRASARMKRRSDGHDGHGDARADEKADAEQGKEESANHIKAPRADPW</sequence>
<evidence type="ECO:0000256" key="1">
    <source>
        <dbReference type="SAM" id="MobiDB-lite"/>
    </source>
</evidence>
<dbReference type="EMBL" id="JAUTXT010000005">
    <property type="protein sequence ID" value="KAK3677938.1"/>
    <property type="molecule type" value="Genomic_DNA"/>
</dbReference>
<evidence type="ECO:0000313" key="4">
    <source>
        <dbReference type="Proteomes" id="UP001274830"/>
    </source>
</evidence>
<keyword evidence="2" id="KW-0472">Membrane</keyword>
<feature type="transmembrane region" description="Helical" evidence="2">
    <location>
        <begin position="97"/>
        <end position="120"/>
    </location>
</feature>
<feature type="transmembrane region" description="Helical" evidence="2">
    <location>
        <begin position="72"/>
        <end position="91"/>
    </location>
</feature>
<comment type="caution">
    <text evidence="3">The sequence shown here is derived from an EMBL/GenBank/DDBJ whole genome shotgun (WGS) entry which is preliminary data.</text>
</comment>
<keyword evidence="2" id="KW-0812">Transmembrane</keyword>
<feature type="region of interest" description="Disordered" evidence="1">
    <location>
        <begin position="126"/>
        <end position="167"/>
    </location>
</feature>
<gene>
    <name evidence="3" type="ORF">LTR78_002033</name>
</gene>